<dbReference type="InterPro" id="IPR019804">
    <property type="entry name" value="Ras_G-nucl-exch_fac_CS"/>
</dbReference>
<evidence type="ECO:0000259" key="6">
    <source>
        <dbReference type="PROSITE" id="PS50212"/>
    </source>
</evidence>
<dbReference type="KEGG" id="lak:106180728"/>
<dbReference type="Pfam" id="PF00617">
    <property type="entry name" value="RasGEF"/>
    <property type="match status" value="1"/>
</dbReference>
<feature type="compositionally biased region" description="Basic and acidic residues" evidence="4">
    <location>
        <begin position="743"/>
        <end position="757"/>
    </location>
</feature>
<feature type="compositionally biased region" description="Low complexity" evidence="4">
    <location>
        <begin position="532"/>
        <end position="556"/>
    </location>
</feature>
<sequence length="1177" mass="131524">MAEVGVNATNTTHSEDVEHEEGVRFRMLKKAKSFRNDIKDRISGHIKRSHSNATEVPTSPTKTAKGAKTKSVARTGSFSEGTKTDKQWKQSNVEKLKQESKKVFQYLGYLEKAVVKGVMIQQIPEAVTVVLEAVMDLSSLLGTYFINQDSSVLLSSQNKVYQKLAQLVKWADTFILNEEQPLNKDGAAEIIKAVSDALKEWVQISSDKLQNKSYLSLPKSAGSRGSSTSNPESPGRTSLPDIPLTPREREILEQTNMGDYDNNFGFKDSDIYGNNNTLLPGAPPPKPPLPENRVSPLMNRSSAHSMDSPETEGETPPPLPRKKRSNSNVMEYNPSQGGSSSTPISHRSPQSSIFGGTTSTTTLDSLNLSPPFLSPLSTSPASSVGSGLNQSREDLLDSSKSEENLMEGFTQAHFIHHTASWSSSTSTTSGGGGIDDINELTKKIQSLTTGIEQPPPLPEKRNNASATRTRYPSDYDNVDPGTVLVPVVTSTVTTVSSATGVAQMKTSQSTASYTSFQQKAMYSKSAQFTTSQGSFSSTETSSIGTLSSTESSQSLQKPPPLPPKKRHVEAYMQMFGNYSHPTSHHDFTRHSVHSENYYQSQWYQHQMELFHPRSHTMSLISDLTRPESDLFSIGSGASVDDLLSLHVPALPPKLRTLVRKRQKSGRNNTTFTTDSGTSDTSSFMDSVSTTGSFDDTTSLGTESLRSDSLRSDSLRSDSIRSDSLGPPSTVVESEPAKFLLPPKTKEPESSTPEKDTDSDFAELNPLDDVDVSDQLVRKKKGESGPEIRGGSVDALVVHATAAGKHESGIECDDDPDFMYQEAFLTTYRTFISPDDLINKLLYRYQKFANMSDTGKKRLSRNAFSLLVRVVDELCGSELNEQCIQTLLDQVCQLLCDGELMLARILRKKALEKVETRKLHQITHHMSSLTSHSLTSRPMHLTLFKSQDIAEQMTLMDAELFQRIEIPEMLRWSREQSEESCPNLTEFTEHFNKMSYWCRSLILKQEDPRERERYFIKFIKIMKYLRKYNNFNSYLALLSAVDSAPIRRLEWQRQNMDALKEFCELIDSSSSFKAYRQALAETEPPCIPYIGLILQDLTFVHIGNPNNLPEGSINFAKRWQQFNILDNMKRFKKCNYGFKKNPKIIGFFNNFDDYLSEEAQWQLSESIKPRGTRKKPDT</sequence>
<feature type="compositionally biased region" description="Low complexity" evidence="4">
    <location>
        <begin position="374"/>
        <end position="388"/>
    </location>
</feature>
<feature type="compositionally biased region" description="Polar residues" evidence="4">
    <location>
        <begin position="72"/>
        <end position="81"/>
    </location>
</feature>
<gene>
    <name evidence="8" type="primary">LOC106180728</name>
</gene>
<accession>A0A1S3KCU3</accession>
<dbReference type="InterPro" id="IPR036964">
    <property type="entry name" value="RASGEF_cat_dom_sf"/>
</dbReference>
<feature type="compositionally biased region" description="Polar residues" evidence="4">
    <location>
        <begin position="687"/>
        <end position="701"/>
    </location>
</feature>
<feature type="region of interest" description="Disordered" evidence="4">
    <location>
        <begin position="658"/>
        <end position="765"/>
    </location>
</feature>
<name>A0A1S3KCU3_LINAN</name>
<dbReference type="AlphaFoldDB" id="A0A1S3KCU3"/>
<evidence type="ECO:0000256" key="2">
    <source>
        <dbReference type="ARBA" id="ARBA00083313"/>
    </source>
</evidence>
<dbReference type="SMART" id="SM00229">
    <property type="entry name" value="RasGEFN"/>
    <property type="match status" value="1"/>
</dbReference>
<dbReference type="Pfam" id="PF00618">
    <property type="entry name" value="RasGEF_N"/>
    <property type="match status" value="1"/>
</dbReference>
<feature type="region of interest" description="Disordered" evidence="4">
    <location>
        <begin position="215"/>
        <end position="359"/>
    </location>
</feature>
<evidence type="ECO:0000256" key="3">
    <source>
        <dbReference type="PROSITE-ProRule" id="PRU00168"/>
    </source>
</evidence>
<dbReference type="InterPro" id="IPR023578">
    <property type="entry name" value="Ras_GEF_dom_sf"/>
</dbReference>
<proteinExistence type="predicted"/>
<dbReference type="Proteomes" id="UP000085678">
    <property type="component" value="Unplaced"/>
</dbReference>
<dbReference type="InParanoid" id="A0A1S3KCU3"/>
<feature type="compositionally biased region" description="Pro residues" evidence="4">
    <location>
        <begin position="281"/>
        <end position="290"/>
    </location>
</feature>
<reference evidence="8" key="1">
    <citation type="submission" date="2025-08" db="UniProtKB">
        <authorList>
            <consortium name="RefSeq"/>
        </authorList>
    </citation>
    <scope>IDENTIFICATION</scope>
    <source>
        <tissue evidence="8">Gonads</tissue>
    </source>
</reference>
<dbReference type="GO" id="GO:0005886">
    <property type="term" value="C:plasma membrane"/>
    <property type="evidence" value="ECO:0007669"/>
    <property type="project" value="TreeGrafter"/>
</dbReference>
<keyword evidence="1 3" id="KW-0344">Guanine-nucleotide releasing factor</keyword>
<dbReference type="GO" id="GO:0007265">
    <property type="term" value="P:Ras protein signal transduction"/>
    <property type="evidence" value="ECO:0007669"/>
    <property type="project" value="TreeGrafter"/>
</dbReference>
<dbReference type="CDD" id="cd06224">
    <property type="entry name" value="REM"/>
    <property type="match status" value="1"/>
</dbReference>
<dbReference type="InterPro" id="IPR008937">
    <property type="entry name" value="Ras-like_GEF"/>
</dbReference>
<feature type="domain" description="N-terminal Ras-GEF" evidence="6">
    <location>
        <begin position="783"/>
        <end position="914"/>
    </location>
</feature>
<feature type="compositionally biased region" description="Polar residues" evidence="4">
    <location>
        <begin position="51"/>
        <end position="62"/>
    </location>
</feature>
<feature type="region of interest" description="Disordered" evidence="4">
    <location>
        <begin position="42"/>
        <end position="87"/>
    </location>
</feature>
<dbReference type="PROSITE" id="PS50212">
    <property type="entry name" value="RASGEF_NTER"/>
    <property type="match status" value="1"/>
</dbReference>
<dbReference type="GeneID" id="106180728"/>
<dbReference type="InterPro" id="IPR001895">
    <property type="entry name" value="RASGEF_cat_dom"/>
</dbReference>
<dbReference type="GO" id="GO:0005085">
    <property type="term" value="F:guanyl-nucleotide exchange factor activity"/>
    <property type="evidence" value="ECO:0007669"/>
    <property type="project" value="UniProtKB-KW"/>
</dbReference>
<evidence type="ECO:0000313" key="7">
    <source>
        <dbReference type="Proteomes" id="UP000085678"/>
    </source>
</evidence>
<evidence type="ECO:0000256" key="1">
    <source>
        <dbReference type="ARBA" id="ARBA00022658"/>
    </source>
</evidence>
<evidence type="ECO:0000259" key="5">
    <source>
        <dbReference type="PROSITE" id="PS50009"/>
    </source>
</evidence>
<dbReference type="Gene3D" id="1.10.840.10">
    <property type="entry name" value="Ras guanine-nucleotide exchange factors catalytic domain"/>
    <property type="match status" value="1"/>
</dbReference>
<dbReference type="InterPro" id="IPR000651">
    <property type="entry name" value="Ras-like_Gua-exchang_fac_N"/>
</dbReference>
<dbReference type="SMART" id="SM00147">
    <property type="entry name" value="RasGEF"/>
    <property type="match status" value="1"/>
</dbReference>
<feature type="compositionally biased region" description="Polar residues" evidence="4">
    <location>
        <begin position="223"/>
        <end position="236"/>
    </location>
</feature>
<feature type="compositionally biased region" description="Basic and acidic residues" evidence="4">
    <location>
        <begin position="704"/>
        <end position="720"/>
    </location>
</feature>
<dbReference type="FunFam" id="1.10.840.10:FF:000009">
    <property type="entry name" value="rap guanine nucleotide exchange factor 1"/>
    <property type="match status" value="1"/>
</dbReference>
<dbReference type="Gene3D" id="1.20.870.10">
    <property type="entry name" value="Son of sevenless (SoS) protein Chain: S domain 1"/>
    <property type="match status" value="1"/>
</dbReference>
<evidence type="ECO:0000256" key="4">
    <source>
        <dbReference type="SAM" id="MobiDB-lite"/>
    </source>
</evidence>
<dbReference type="OrthoDB" id="25179at2759"/>
<dbReference type="FunCoup" id="A0A1S3KCU3">
    <property type="interactions" value="873"/>
</dbReference>
<dbReference type="PANTHER" id="PTHR23113">
    <property type="entry name" value="GUANINE NUCLEOTIDE EXCHANGE FACTOR"/>
    <property type="match status" value="1"/>
</dbReference>
<feature type="compositionally biased region" description="Polar residues" evidence="4">
    <location>
        <begin position="326"/>
        <end position="356"/>
    </location>
</feature>
<protein>
    <recommendedName>
        <fullName evidence="2">CRK SH3-binding GNRP</fullName>
    </recommendedName>
</protein>
<dbReference type="PROSITE" id="PS50009">
    <property type="entry name" value="RASGEF_CAT"/>
    <property type="match status" value="1"/>
</dbReference>
<feature type="region of interest" description="Disordered" evidence="4">
    <location>
        <begin position="532"/>
        <end position="565"/>
    </location>
</feature>
<feature type="domain" description="Ras-GEF" evidence="5">
    <location>
        <begin position="944"/>
        <end position="1169"/>
    </location>
</feature>
<dbReference type="PANTHER" id="PTHR23113:SF224">
    <property type="entry name" value="RAP GUANINE NUCLEOTIDE EXCHANGE FACTOR 1"/>
    <property type="match status" value="1"/>
</dbReference>
<dbReference type="RefSeq" id="XP_013420264.1">
    <property type="nucleotide sequence ID" value="XM_013564810.1"/>
</dbReference>
<keyword evidence="7" id="KW-1185">Reference proteome</keyword>
<feature type="region of interest" description="Disordered" evidence="4">
    <location>
        <begin position="1"/>
        <end position="21"/>
    </location>
</feature>
<feature type="region of interest" description="Disordered" evidence="4">
    <location>
        <begin position="374"/>
        <end position="399"/>
    </location>
</feature>
<dbReference type="STRING" id="7574.A0A1S3KCU3"/>
<dbReference type="SUPFAM" id="SSF48366">
    <property type="entry name" value="Ras GEF"/>
    <property type="match status" value="1"/>
</dbReference>
<evidence type="ECO:0000313" key="8">
    <source>
        <dbReference type="RefSeq" id="XP_013420264.1"/>
    </source>
</evidence>
<feature type="compositionally biased region" description="Low complexity" evidence="4">
    <location>
        <begin position="669"/>
        <end position="686"/>
    </location>
</feature>
<organism evidence="7 8">
    <name type="scientific">Lingula anatina</name>
    <name type="common">Brachiopod</name>
    <name type="synonym">Lingula unguis</name>
    <dbReference type="NCBI Taxonomy" id="7574"/>
    <lineage>
        <taxon>Eukaryota</taxon>
        <taxon>Metazoa</taxon>
        <taxon>Spiralia</taxon>
        <taxon>Lophotrochozoa</taxon>
        <taxon>Brachiopoda</taxon>
        <taxon>Linguliformea</taxon>
        <taxon>Lingulata</taxon>
        <taxon>Lingulida</taxon>
        <taxon>Linguloidea</taxon>
        <taxon>Lingulidae</taxon>
        <taxon>Lingula</taxon>
    </lineage>
</organism>
<dbReference type="PROSITE" id="PS00720">
    <property type="entry name" value="RASGEF"/>
    <property type="match status" value="1"/>
</dbReference>
<dbReference type="CDD" id="cd00155">
    <property type="entry name" value="RasGEF"/>
    <property type="match status" value="1"/>
</dbReference>
<feature type="region of interest" description="Disordered" evidence="4">
    <location>
        <begin position="449"/>
        <end position="477"/>
    </location>
</feature>